<evidence type="ECO:0000313" key="4">
    <source>
        <dbReference type="Proteomes" id="UP000002837"/>
    </source>
</evidence>
<proteinExistence type="predicted"/>
<dbReference type="Proteomes" id="UP000002837">
    <property type="component" value="Unassembled WGS sequence"/>
</dbReference>
<gene>
    <name evidence="3" type="ORF">LEP1GSC128_3379</name>
</gene>
<feature type="signal peptide" evidence="2">
    <location>
        <begin position="1"/>
        <end position="25"/>
    </location>
</feature>
<sequence>MKRIHHFLSILFFLIPLNSCITVVAQTPDSVGMPQVLREEAKEQLKKGDERVGKLLSAAADSIEAGDKNARAAIKEEKKTQKENASLQREAGWGDGLHSIGWFIIFLIVGIALLLVLIFILKGKIRIPFISKLLPLGSSENASTS</sequence>
<keyword evidence="1" id="KW-1133">Transmembrane helix</keyword>
<evidence type="ECO:0000256" key="2">
    <source>
        <dbReference type="SAM" id="SignalP"/>
    </source>
</evidence>
<dbReference type="RefSeq" id="WP_002759507.1">
    <property type="nucleotide sequence ID" value="NZ_AKWJ02000028.1"/>
</dbReference>
<reference evidence="3" key="1">
    <citation type="submission" date="2012-09" db="EMBL/GenBank/DDBJ databases">
        <authorList>
            <person name="Harkins D.M."/>
            <person name="Durkin A.S."/>
            <person name="Brinkac L.M."/>
            <person name="Selengut J.D."/>
            <person name="Sanka R."/>
            <person name="DePew J."/>
            <person name="Purushe J."/>
            <person name="Picardeau M."/>
            <person name="Werts C."/>
            <person name="Goarant C."/>
            <person name="Vinetz J.M."/>
            <person name="Sutton G.G."/>
            <person name="Nelson W.C."/>
            <person name="Fouts D.E."/>
        </authorList>
    </citation>
    <scope>NUCLEOTIDE SEQUENCE [LARGE SCALE GENOMIC DNA]</scope>
    <source>
        <strain evidence="3">200801926</strain>
    </source>
</reference>
<keyword evidence="1" id="KW-0812">Transmembrane</keyword>
<organism evidence="3 4">
    <name type="scientific">Leptospira borgpetersenii str. 200801926</name>
    <dbReference type="NCBI Taxonomy" id="1193009"/>
    <lineage>
        <taxon>Bacteria</taxon>
        <taxon>Pseudomonadati</taxon>
        <taxon>Spirochaetota</taxon>
        <taxon>Spirochaetia</taxon>
        <taxon>Leptospirales</taxon>
        <taxon>Leptospiraceae</taxon>
        <taxon>Leptospira</taxon>
    </lineage>
</organism>
<feature type="transmembrane region" description="Helical" evidence="1">
    <location>
        <begin position="100"/>
        <end position="121"/>
    </location>
</feature>
<accession>A0ABN0HX03</accession>
<evidence type="ECO:0008006" key="5">
    <source>
        <dbReference type="Google" id="ProtNLM"/>
    </source>
</evidence>
<evidence type="ECO:0000256" key="1">
    <source>
        <dbReference type="SAM" id="Phobius"/>
    </source>
</evidence>
<evidence type="ECO:0000313" key="3">
    <source>
        <dbReference type="EMBL" id="EKP13267.1"/>
    </source>
</evidence>
<keyword evidence="1" id="KW-0472">Membrane</keyword>
<name>A0ABN0HX03_LEPBO</name>
<keyword evidence="4" id="KW-1185">Reference proteome</keyword>
<protein>
    <recommendedName>
        <fullName evidence="5">Lipoprotein</fullName>
    </recommendedName>
</protein>
<feature type="chain" id="PRO_5045035851" description="Lipoprotein" evidence="2">
    <location>
        <begin position="26"/>
        <end position="145"/>
    </location>
</feature>
<keyword evidence="2" id="KW-0732">Signal</keyword>
<comment type="caution">
    <text evidence="3">The sequence shown here is derived from an EMBL/GenBank/DDBJ whole genome shotgun (WGS) entry which is preliminary data.</text>
</comment>
<dbReference type="EMBL" id="AKWJ02000028">
    <property type="protein sequence ID" value="EKP13267.1"/>
    <property type="molecule type" value="Genomic_DNA"/>
</dbReference>